<protein>
    <recommendedName>
        <fullName evidence="4">FAD-binding domain-containing protein</fullName>
    </recommendedName>
</protein>
<dbReference type="GO" id="GO:0071949">
    <property type="term" value="F:FAD binding"/>
    <property type="evidence" value="ECO:0007669"/>
    <property type="project" value="InterPro"/>
</dbReference>
<dbReference type="OrthoDB" id="1716816at2759"/>
<dbReference type="PANTHER" id="PTHR43004">
    <property type="entry name" value="TRK SYSTEM POTASSIUM UPTAKE PROTEIN"/>
    <property type="match status" value="1"/>
</dbReference>
<accession>W9WCA6</accession>
<dbReference type="InterPro" id="IPR002938">
    <property type="entry name" value="FAD-bd"/>
</dbReference>
<dbReference type="EMBL" id="AMGX01000024">
    <property type="protein sequence ID" value="EXJ65593.1"/>
    <property type="molecule type" value="Genomic_DNA"/>
</dbReference>
<dbReference type="SUPFAM" id="SSF51905">
    <property type="entry name" value="FAD/NAD(P)-binding domain"/>
    <property type="match status" value="1"/>
</dbReference>
<dbReference type="PRINTS" id="PR00420">
    <property type="entry name" value="RNGMNOXGNASE"/>
</dbReference>
<keyword evidence="1" id="KW-0285">Flavoprotein</keyword>
<dbReference type="Gene3D" id="3.50.50.60">
    <property type="entry name" value="FAD/NAD(P)-binding domain"/>
    <property type="match status" value="1"/>
</dbReference>
<dbReference type="STRING" id="1182543.W9WCA6"/>
<dbReference type="GO" id="GO:0016709">
    <property type="term" value="F:oxidoreductase activity, acting on paired donors, with incorporation or reduction of molecular oxygen, NAD(P)H as one donor, and incorporation of one atom of oxygen"/>
    <property type="evidence" value="ECO:0007669"/>
    <property type="project" value="UniProtKB-ARBA"/>
</dbReference>
<evidence type="ECO:0000256" key="2">
    <source>
        <dbReference type="ARBA" id="ARBA00022827"/>
    </source>
</evidence>
<proteinExistence type="predicted"/>
<organism evidence="5 6">
    <name type="scientific">Cladophialophora psammophila CBS 110553</name>
    <dbReference type="NCBI Taxonomy" id="1182543"/>
    <lineage>
        <taxon>Eukaryota</taxon>
        <taxon>Fungi</taxon>
        <taxon>Dikarya</taxon>
        <taxon>Ascomycota</taxon>
        <taxon>Pezizomycotina</taxon>
        <taxon>Eurotiomycetes</taxon>
        <taxon>Chaetothyriomycetidae</taxon>
        <taxon>Chaetothyriales</taxon>
        <taxon>Herpotrichiellaceae</taxon>
        <taxon>Cladophialophora</taxon>
    </lineage>
</organism>
<dbReference type="SUPFAM" id="SSF54373">
    <property type="entry name" value="FAD-linked reductases, C-terminal domain"/>
    <property type="match status" value="1"/>
</dbReference>
<dbReference type="Proteomes" id="UP000019471">
    <property type="component" value="Unassembled WGS sequence"/>
</dbReference>
<dbReference type="HOGENOM" id="CLU_009665_9_4_1"/>
<evidence type="ECO:0000313" key="6">
    <source>
        <dbReference type="Proteomes" id="UP000019471"/>
    </source>
</evidence>
<gene>
    <name evidence="5" type="ORF">A1O5_11120</name>
</gene>
<keyword evidence="6" id="KW-1185">Reference proteome</keyword>
<dbReference type="Gene3D" id="3.30.9.10">
    <property type="entry name" value="D-Amino Acid Oxidase, subunit A, domain 2"/>
    <property type="match status" value="1"/>
</dbReference>
<dbReference type="InterPro" id="IPR036188">
    <property type="entry name" value="FAD/NAD-bd_sf"/>
</dbReference>
<name>W9WCA6_9EURO</name>
<comment type="caution">
    <text evidence="5">The sequence shown here is derived from an EMBL/GenBank/DDBJ whole genome shotgun (WGS) entry which is preliminary data.</text>
</comment>
<reference evidence="5 6" key="1">
    <citation type="submission" date="2013-03" db="EMBL/GenBank/DDBJ databases">
        <title>The Genome Sequence of Cladophialophora psammophila CBS 110553.</title>
        <authorList>
            <consortium name="The Broad Institute Genomics Platform"/>
            <person name="Cuomo C."/>
            <person name="de Hoog S."/>
            <person name="Gorbushina A."/>
            <person name="Walker B."/>
            <person name="Young S.K."/>
            <person name="Zeng Q."/>
            <person name="Gargeya S."/>
            <person name="Fitzgerald M."/>
            <person name="Haas B."/>
            <person name="Abouelleil A."/>
            <person name="Allen A.W."/>
            <person name="Alvarado L."/>
            <person name="Arachchi H.M."/>
            <person name="Berlin A.M."/>
            <person name="Chapman S.B."/>
            <person name="Gainer-Dewar J."/>
            <person name="Goldberg J."/>
            <person name="Griggs A."/>
            <person name="Gujja S."/>
            <person name="Hansen M."/>
            <person name="Howarth C."/>
            <person name="Imamovic A."/>
            <person name="Ireland A."/>
            <person name="Larimer J."/>
            <person name="McCowan C."/>
            <person name="Murphy C."/>
            <person name="Pearson M."/>
            <person name="Poon T.W."/>
            <person name="Priest M."/>
            <person name="Roberts A."/>
            <person name="Saif S."/>
            <person name="Shea T."/>
            <person name="Sisk P."/>
            <person name="Sykes S."/>
            <person name="Wortman J."/>
            <person name="Nusbaum C."/>
            <person name="Birren B."/>
        </authorList>
    </citation>
    <scope>NUCLEOTIDE SEQUENCE [LARGE SCALE GENOMIC DNA]</scope>
    <source>
        <strain evidence="5 6">CBS 110553</strain>
    </source>
</reference>
<evidence type="ECO:0000256" key="3">
    <source>
        <dbReference type="ARBA" id="ARBA00023002"/>
    </source>
</evidence>
<dbReference type="RefSeq" id="XP_007749883.1">
    <property type="nucleotide sequence ID" value="XM_007751693.1"/>
</dbReference>
<keyword evidence="3" id="KW-0560">Oxidoreductase</keyword>
<dbReference type="Pfam" id="PF01494">
    <property type="entry name" value="FAD_binding_3"/>
    <property type="match status" value="1"/>
</dbReference>
<dbReference type="PANTHER" id="PTHR43004:SF5">
    <property type="entry name" value="FAD-BINDING DOMAIN-CONTAINING PROTEIN"/>
    <property type="match status" value="1"/>
</dbReference>
<evidence type="ECO:0000256" key="1">
    <source>
        <dbReference type="ARBA" id="ARBA00022630"/>
    </source>
</evidence>
<dbReference type="eggNOG" id="KOG3855">
    <property type="taxonomic scope" value="Eukaryota"/>
</dbReference>
<evidence type="ECO:0000313" key="5">
    <source>
        <dbReference type="EMBL" id="EXJ65593.1"/>
    </source>
</evidence>
<sequence>MGLVGRNGTNFDSSGKRVAGRGWQQIFSQFHGTFFDYFLNIRLKYSESIIQAAYQQSGGNLLIGWEFRDLKLSASKHDTCRVTVQVARVDTPATKEVKCKYLVGADGGNSLVRRLSGISFPQDATAHNWVRIDAVVKTNMPDSRIGVAGIESVSHGNVLWVPLDHGRTRIGFALNKEMYEKYGDKLTEEQAKHEATQAVLPFTLEFESVDWYTIYSIRQGVAEQYMINDCVLLAGDASHTHSSGAAQGMNTGIHDAINLSWKLGGVLSGWFKPEILQTYDSERRPIARTLIEHDKQYSTLISGDKVDKVFEGDVNQLLANLMRNTADFVLGLGIGYEENMINLSPNAGCLSAGHRSDDAISLWSWT</sequence>
<feature type="domain" description="FAD-binding" evidence="4">
    <location>
        <begin position="72"/>
        <end position="292"/>
    </location>
</feature>
<dbReference type="AlphaFoldDB" id="W9WCA6"/>
<evidence type="ECO:0000259" key="4">
    <source>
        <dbReference type="Pfam" id="PF01494"/>
    </source>
</evidence>
<dbReference type="InterPro" id="IPR050641">
    <property type="entry name" value="RIFMO-like"/>
</dbReference>
<dbReference type="GeneID" id="19195810"/>
<keyword evidence="2" id="KW-0274">FAD</keyword>